<accession>W4KF68</accession>
<keyword evidence="4" id="KW-1185">Reference proteome</keyword>
<evidence type="ECO:0000256" key="2">
    <source>
        <dbReference type="SAM" id="MobiDB-lite"/>
    </source>
</evidence>
<dbReference type="Proteomes" id="UP000030671">
    <property type="component" value="Unassembled WGS sequence"/>
</dbReference>
<feature type="coiled-coil region" evidence="1">
    <location>
        <begin position="506"/>
        <end position="625"/>
    </location>
</feature>
<feature type="compositionally biased region" description="Basic and acidic residues" evidence="2">
    <location>
        <begin position="831"/>
        <end position="842"/>
    </location>
</feature>
<organism evidence="3 4">
    <name type="scientific">Heterobasidion irregulare (strain TC 32-1)</name>
    <dbReference type="NCBI Taxonomy" id="747525"/>
    <lineage>
        <taxon>Eukaryota</taxon>
        <taxon>Fungi</taxon>
        <taxon>Dikarya</taxon>
        <taxon>Basidiomycota</taxon>
        <taxon>Agaricomycotina</taxon>
        <taxon>Agaricomycetes</taxon>
        <taxon>Russulales</taxon>
        <taxon>Bondarzewiaceae</taxon>
        <taxon>Heterobasidion</taxon>
        <taxon>Heterobasidion annosum species complex</taxon>
    </lineage>
</organism>
<dbReference type="InParanoid" id="W4KF68"/>
<dbReference type="OrthoDB" id="3246510at2759"/>
<dbReference type="KEGG" id="hir:HETIRDRAFT_102592"/>
<feature type="compositionally biased region" description="Polar residues" evidence="2">
    <location>
        <begin position="800"/>
        <end position="811"/>
    </location>
</feature>
<dbReference type="eggNOG" id="ENOG502SV0Q">
    <property type="taxonomic scope" value="Eukaryota"/>
</dbReference>
<feature type="compositionally biased region" description="Polar residues" evidence="2">
    <location>
        <begin position="849"/>
        <end position="861"/>
    </location>
</feature>
<proteinExistence type="predicted"/>
<protein>
    <submittedName>
        <fullName evidence="3">Uncharacterized protein</fullName>
    </submittedName>
</protein>
<feature type="coiled-coil region" evidence="1">
    <location>
        <begin position="161"/>
        <end position="220"/>
    </location>
</feature>
<gene>
    <name evidence="3" type="ORF">HETIRDRAFT_102592</name>
</gene>
<dbReference type="AlphaFoldDB" id="W4KF68"/>
<dbReference type="HOGENOM" id="CLU_327896_0_0_1"/>
<dbReference type="EMBL" id="KI925456">
    <property type="protein sequence ID" value="ETW83955.1"/>
    <property type="molecule type" value="Genomic_DNA"/>
</dbReference>
<feature type="compositionally biased region" description="Low complexity" evidence="2">
    <location>
        <begin position="58"/>
        <end position="71"/>
    </location>
</feature>
<sequence>MPLRPERVQESLRELQATEHVPRVSLFSSHSLRDGVQTLKQNEGRPISPPTSYKPEPLSSSLNSNSSNIISRHSHHDLNNSQIRSERLSLAEPEETRSSFTTSPSAKEVFSTSPSKLDVSGSNQMVRGISMSTFKEDSMENDISAVVLKGFADLKYAKHENEEQRREIAYLRSQLNVVKNEKGEVMQRLNGVKDAARKAIASNSKSLEEMRTTLQALKQQSELAFAFAVQARSSLPDVVDMRCIIENSAKKYDLLFDGDGNMTRAAEVKQIITELQMESRQANDLLHDKLTELASQLIEAKDRIQAVEKLHADSNESLKQSNITILEQGKALGQTQKELSDTLRSCADLNATTVMLREEAAKLNRYVHDKDEAINLARSLEKKNAQLHSIVEDKDGRLRALSSIKDELITSVATSNEQRMECDNLKKTLSEHVQTIERLKLRLQQMEIRLKVLQERFVDQATTLKLAKEANSDAQEKHFLVEKNCTSALEQSNKTQREIAIIGERNNFLQKMLHDAEQETKRFQELLTNVKAEYEGRMEAVREKALSDVQNAKEMAFQAEQRLTQAHTDADNARSRIVSISRELDVLKAQSQDALQISSIKQSDIDALNLQIGVLKAERALLTERADTIVIRYKADDLSNEERMLVETLFKEYESLQEDTILEKQNELRRSVNKVMELESKIVYLEKSLARHLNIEKLEPSMPGDKSISASEKSILPLENFMSSSSGVENFRAPDSDSGPSQHDGASADDIPANAHQSLTESGALRHPATNFSTPNRSTREQVDTEQSVQHKRLKKSERTFASLNSESSILSEPEDEPPVRRIGKRGPNPHPEDTADTERPSRRLKTASLLTGAQQGDSSGKTTTAPITKAKPRKRK</sequence>
<feature type="coiled-coil region" evidence="1">
    <location>
        <begin position="422"/>
        <end position="456"/>
    </location>
</feature>
<feature type="region of interest" description="Disordered" evidence="2">
    <location>
        <begin position="726"/>
        <end position="877"/>
    </location>
</feature>
<evidence type="ECO:0000313" key="3">
    <source>
        <dbReference type="EMBL" id="ETW83955.1"/>
    </source>
</evidence>
<name>W4KF68_HETIT</name>
<evidence type="ECO:0000313" key="4">
    <source>
        <dbReference type="Proteomes" id="UP000030671"/>
    </source>
</evidence>
<evidence type="ECO:0000256" key="1">
    <source>
        <dbReference type="SAM" id="Coils"/>
    </source>
</evidence>
<feature type="compositionally biased region" description="Polar residues" evidence="2">
    <location>
        <begin position="98"/>
        <end position="121"/>
    </location>
</feature>
<reference evidence="3 4" key="1">
    <citation type="journal article" date="2012" name="New Phytol.">
        <title>Insight into trade-off between wood decay and parasitism from the genome of a fungal forest pathogen.</title>
        <authorList>
            <person name="Olson A."/>
            <person name="Aerts A."/>
            <person name="Asiegbu F."/>
            <person name="Belbahri L."/>
            <person name="Bouzid O."/>
            <person name="Broberg A."/>
            <person name="Canback B."/>
            <person name="Coutinho P.M."/>
            <person name="Cullen D."/>
            <person name="Dalman K."/>
            <person name="Deflorio G."/>
            <person name="van Diepen L.T."/>
            <person name="Dunand C."/>
            <person name="Duplessis S."/>
            <person name="Durling M."/>
            <person name="Gonthier P."/>
            <person name="Grimwood J."/>
            <person name="Fossdal C.G."/>
            <person name="Hansson D."/>
            <person name="Henrissat B."/>
            <person name="Hietala A."/>
            <person name="Himmelstrand K."/>
            <person name="Hoffmeister D."/>
            <person name="Hogberg N."/>
            <person name="James T.Y."/>
            <person name="Karlsson M."/>
            <person name="Kohler A."/>
            <person name="Kues U."/>
            <person name="Lee Y.H."/>
            <person name="Lin Y.C."/>
            <person name="Lind M."/>
            <person name="Lindquist E."/>
            <person name="Lombard V."/>
            <person name="Lucas S."/>
            <person name="Lunden K."/>
            <person name="Morin E."/>
            <person name="Murat C."/>
            <person name="Park J."/>
            <person name="Raffaello T."/>
            <person name="Rouze P."/>
            <person name="Salamov A."/>
            <person name="Schmutz J."/>
            <person name="Solheim H."/>
            <person name="Stahlberg J."/>
            <person name="Velez H."/>
            <person name="de Vries R.P."/>
            <person name="Wiebenga A."/>
            <person name="Woodward S."/>
            <person name="Yakovlev I."/>
            <person name="Garbelotto M."/>
            <person name="Martin F."/>
            <person name="Grigoriev I.V."/>
            <person name="Stenlid J."/>
        </authorList>
    </citation>
    <scope>NUCLEOTIDE SEQUENCE [LARGE SCALE GENOMIC DNA]</scope>
    <source>
        <strain evidence="3 4">TC 32-1</strain>
    </source>
</reference>
<dbReference type="GeneID" id="20665852"/>
<feature type="region of interest" description="Disordered" evidence="2">
    <location>
        <begin position="39"/>
        <end position="121"/>
    </location>
</feature>
<keyword evidence="1" id="KW-0175">Coiled coil</keyword>
<feature type="compositionally biased region" description="Basic and acidic residues" evidence="2">
    <location>
        <begin position="84"/>
        <end position="97"/>
    </location>
</feature>
<dbReference type="RefSeq" id="XP_009543682.1">
    <property type="nucleotide sequence ID" value="XM_009545387.1"/>
</dbReference>